<dbReference type="InterPro" id="IPR013332">
    <property type="entry name" value="KPR_N"/>
</dbReference>
<dbReference type="RefSeq" id="WP_285873127.1">
    <property type="nucleotide sequence ID" value="NZ_JARFYM010000055.1"/>
</dbReference>
<feature type="domain" description="Ketopantoate reductase N-terminal" evidence="8">
    <location>
        <begin position="12"/>
        <end position="178"/>
    </location>
</feature>
<keyword evidence="7" id="KW-0472">Membrane</keyword>
<dbReference type="SUPFAM" id="SSF51735">
    <property type="entry name" value="NAD(P)-binding Rossmann-fold domains"/>
    <property type="match status" value="1"/>
</dbReference>
<keyword evidence="7" id="KW-0812">Transmembrane</keyword>
<feature type="domain" description="Ketopantoate reductase C-terminal" evidence="9">
    <location>
        <begin position="205"/>
        <end position="323"/>
    </location>
</feature>
<reference evidence="10" key="1">
    <citation type="submission" date="2023-06" db="EMBL/GenBank/DDBJ databases">
        <title>Phylogenetic Diversity of Rhizobium strains.</title>
        <authorList>
            <person name="Moura F.T."/>
            <person name="Helene L.C.F."/>
            <person name="Hungria M."/>
        </authorList>
    </citation>
    <scope>NUCLEOTIDE SEQUENCE</scope>
    <source>
        <strain evidence="10">CCGE526</strain>
    </source>
</reference>
<evidence type="ECO:0000313" key="11">
    <source>
        <dbReference type="Proteomes" id="UP001172645"/>
    </source>
</evidence>
<evidence type="ECO:0000313" key="10">
    <source>
        <dbReference type="EMBL" id="MDL2403657.1"/>
    </source>
</evidence>
<dbReference type="NCBIfam" id="NF005089">
    <property type="entry name" value="PRK06522.1-4"/>
    <property type="match status" value="1"/>
</dbReference>
<keyword evidence="4" id="KW-0566">Pantothenate biosynthesis</keyword>
<dbReference type="GO" id="GO:0008677">
    <property type="term" value="F:2-dehydropantoate 2-reductase activity"/>
    <property type="evidence" value="ECO:0007669"/>
    <property type="project" value="UniProtKB-EC"/>
</dbReference>
<evidence type="ECO:0000256" key="3">
    <source>
        <dbReference type="ARBA" id="ARBA00019465"/>
    </source>
</evidence>
<dbReference type="Pfam" id="PF08546">
    <property type="entry name" value="ApbA_C"/>
    <property type="match status" value="1"/>
</dbReference>
<comment type="caution">
    <text evidence="10">The sequence shown here is derived from an EMBL/GenBank/DDBJ whole genome shotgun (WGS) entry which is preliminary data.</text>
</comment>
<evidence type="ECO:0000259" key="9">
    <source>
        <dbReference type="Pfam" id="PF08546"/>
    </source>
</evidence>
<evidence type="ECO:0000256" key="2">
    <source>
        <dbReference type="ARBA" id="ARBA00013014"/>
    </source>
</evidence>
<dbReference type="EMBL" id="JARFYM010000055">
    <property type="protein sequence ID" value="MDL2403657.1"/>
    <property type="molecule type" value="Genomic_DNA"/>
</dbReference>
<dbReference type="Gene3D" id="1.10.1040.10">
    <property type="entry name" value="N-(1-d-carboxylethyl)-l-norvaline Dehydrogenase, domain 2"/>
    <property type="match status" value="1"/>
</dbReference>
<comment type="pathway">
    <text evidence="1">Cofactor biosynthesis; (R)-pantothenate biosynthesis; (R)-pantoate from 3-methyl-2-oxobutanoate: step 2/2.</text>
</comment>
<dbReference type="EC" id="1.1.1.169" evidence="2"/>
<evidence type="ECO:0000256" key="1">
    <source>
        <dbReference type="ARBA" id="ARBA00004994"/>
    </source>
</evidence>
<evidence type="ECO:0000256" key="6">
    <source>
        <dbReference type="ARBA" id="ARBA00048793"/>
    </source>
</evidence>
<dbReference type="InterPro" id="IPR008927">
    <property type="entry name" value="6-PGluconate_DH-like_C_sf"/>
</dbReference>
<evidence type="ECO:0000256" key="4">
    <source>
        <dbReference type="ARBA" id="ARBA00022655"/>
    </source>
</evidence>
<dbReference type="InterPro" id="IPR051402">
    <property type="entry name" value="KPR-Related"/>
</dbReference>
<dbReference type="Proteomes" id="UP001172645">
    <property type="component" value="Unassembled WGS sequence"/>
</dbReference>
<evidence type="ECO:0000256" key="5">
    <source>
        <dbReference type="ARBA" id="ARBA00032024"/>
    </source>
</evidence>
<dbReference type="InterPro" id="IPR013328">
    <property type="entry name" value="6PGD_dom2"/>
</dbReference>
<comment type="catalytic activity">
    <reaction evidence="6">
        <text>(R)-pantoate + NADP(+) = 2-dehydropantoate + NADPH + H(+)</text>
        <dbReference type="Rhea" id="RHEA:16233"/>
        <dbReference type="ChEBI" id="CHEBI:11561"/>
        <dbReference type="ChEBI" id="CHEBI:15378"/>
        <dbReference type="ChEBI" id="CHEBI:15980"/>
        <dbReference type="ChEBI" id="CHEBI:57783"/>
        <dbReference type="ChEBI" id="CHEBI:58349"/>
        <dbReference type="EC" id="1.1.1.169"/>
    </reaction>
</comment>
<evidence type="ECO:0000256" key="7">
    <source>
        <dbReference type="SAM" id="Phobius"/>
    </source>
</evidence>
<keyword evidence="11" id="KW-1185">Reference proteome</keyword>
<sequence length="335" mass="35827">MSHFKQTDNYKISVAGAGAIGVTLAARLLIGGYRVSLIARGANLAAIQKDGIRLLDNEGDHRLKIDAGTPSDYPVQDLVFLCPKSQDLPALAAAVQPLIGPNTMIVPVINGIPWWYFDGRDGRWNGPQIGSVDPDGALKELLPSPQIIGTTTLITAERIQPGVVKTFNPLQMTIGELDGRVSDRVERLGAILQQAGIATRVTQHIRDSVWTKVVRNLVSNPVTAITGASLRENFSDNNLAAISEQMLHEVLPVIAAYGARLEIDPETIMTAGRSMGDVKTSMLQDLERGSPLELASICDAVIELADAHGISMPVTQAITALARYKSLSGNQAQAA</sequence>
<dbReference type="InterPro" id="IPR013752">
    <property type="entry name" value="KPA_reductase"/>
</dbReference>
<proteinExistence type="predicted"/>
<feature type="transmembrane region" description="Helical" evidence="7">
    <location>
        <begin position="12"/>
        <end position="30"/>
    </location>
</feature>
<dbReference type="SUPFAM" id="SSF48179">
    <property type="entry name" value="6-phosphogluconate dehydrogenase C-terminal domain-like"/>
    <property type="match status" value="1"/>
</dbReference>
<keyword evidence="10" id="KW-0560">Oxidoreductase</keyword>
<protein>
    <recommendedName>
        <fullName evidence="3">2-dehydropantoate 2-reductase</fullName>
        <ecNumber evidence="2">1.1.1.169</ecNumber>
    </recommendedName>
    <alternativeName>
        <fullName evidence="5">Ketopantoate reductase</fullName>
    </alternativeName>
</protein>
<dbReference type="Gene3D" id="3.40.50.720">
    <property type="entry name" value="NAD(P)-binding Rossmann-like Domain"/>
    <property type="match status" value="1"/>
</dbReference>
<keyword evidence="7" id="KW-1133">Transmembrane helix</keyword>
<name>A0ABT7K4X5_9HYPH</name>
<dbReference type="Pfam" id="PF02558">
    <property type="entry name" value="ApbA"/>
    <property type="match status" value="1"/>
</dbReference>
<dbReference type="PANTHER" id="PTHR21708">
    <property type="entry name" value="PROBABLE 2-DEHYDROPANTOATE 2-REDUCTASE"/>
    <property type="match status" value="1"/>
</dbReference>
<dbReference type="PANTHER" id="PTHR21708:SF45">
    <property type="entry name" value="2-DEHYDROPANTOATE 2-REDUCTASE"/>
    <property type="match status" value="1"/>
</dbReference>
<gene>
    <name evidence="10" type="ORF">PY649_32815</name>
</gene>
<dbReference type="InterPro" id="IPR036291">
    <property type="entry name" value="NAD(P)-bd_dom_sf"/>
</dbReference>
<accession>A0ABT7K4X5</accession>
<evidence type="ECO:0000259" key="8">
    <source>
        <dbReference type="Pfam" id="PF02558"/>
    </source>
</evidence>
<organism evidence="10 11">
    <name type="scientific">Rhizobium mayense</name>
    <dbReference type="NCBI Taxonomy" id="1312184"/>
    <lineage>
        <taxon>Bacteria</taxon>
        <taxon>Pseudomonadati</taxon>
        <taxon>Pseudomonadota</taxon>
        <taxon>Alphaproteobacteria</taxon>
        <taxon>Hyphomicrobiales</taxon>
        <taxon>Rhizobiaceae</taxon>
        <taxon>Rhizobium/Agrobacterium group</taxon>
        <taxon>Rhizobium</taxon>
    </lineage>
</organism>